<dbReference type="STRING" id="1454001.AW08_02076"/>
<dbReference type="Pfam" id="PF13672">
    <property type="entry name" value="PP2C_2"/>
    <property type="match status" value="1"/>
</dbReference>
<dbReference type="PATRIC" id="fig|1454001.3.peg.2123"/>
<dbReference type="Gene3D" id="3.60.40.10">
    <property type="entry name" value="PPM-type phosphatase domain"/>
    <property type="match status" value="1"/>
</dbReference>
<dbReference type="EC" id="3.1.3.16" evidence="2"/>
<dbReference type="InterPro" id="IPR001932">
    <property type="entry name" value="PPM-type_phosphatase-like_dom"/>
</dbReference>
<evidence type="ECO:0000313" key="3">
    <source>
        <dbReference type="Proteomes" id="UP000020218"/>
    </source>
</evidence>
<reference evidence="2" key="1">
    <citation type="submission" date="2014-02" db="EMBL/GenBank/DDBJ databases">
        <title>Expanding our view of genomic diversity in Candidatus Accumulibacter clades.</title>
        <authorList>
            <person name="Skennerton C.T."/>
            <person name="Barr J.J."/>
            <person name="Slater F.R."/>
            <person name="Bond P.L."/>
            <person name="Tyson G.W."/>
        </authorList>
    </citation>
    <scope>NUCLEOTIDE SEQUENCE [LARGE SCALE GENOMIC DNA]</scope>
</reference>
<name>A0A011MXE5_9PROT</name>
<comment type="caution">
    <text evidence="2">The sequence shown here is derived from an EMBL/GenBank/DDBJ whole genome shotgun (WGS) entry which is preliminary data.</text>
</comment>
<dbReference type="PANTHER" id="PTHR13832">
    <property type="entry name" value="PROTEIN PHOSPHATASE 2C"/>
    <property type="match status" value="1"/>
</dbReference>
<dbReference type="EMBL" id="JFAX01000011">
    <property type="protein sequence ID" value="EXI67241.1"/>
    <property type="molecule type" value="Genomic_DNA"/>
</dbReference>
<dbReference type="InterPro" id="IPR015655">
    <property type="entry name" value="PP2C"/>
</dbReference>
<evidence type="ECO:0000259" key="1">
    <source>
        <dbReference type="PROSITE" id="PS51746"/>
    </source>
</evidence>
<dbReference type="CDD" id="cd00143">
    <property type="entry name" value="PP2Cc"/>
    <property type="match status" value="1"/>
</dbReference>
<gene>
    <name evidence="2" type="primary">stp_3</name>
    <name evidence="2" type="ORF">AW08_02076</name>
</gene>
<accession>A0A011MXE5</accession>
<dbReference type="PROSITE" id="PS51746">
    <property type="entry name" value="PPM_2"/>
    <property type="match status" value="1"/>
</dbReference>
<keyword evidence="3" id="KW-1185">Reference proteome</keyword>
<protein>
    <submittedName>
        <fullName evidence="2">Serine/threonine phosphatase stp</fullName>
        <ecNumber evidence="2">3.1.3.16</ecNumber>
    </submittedName>
</protein>
<sequence>MSARAAASLLDGLSGTQLTNRFSPALEIVERSDTGLVRGQNEDSVLADARHGLAILADGMGGYNAGEVASRMATTLLAKGLNAAFASTPAHRIESSTGQPFGVRCLIEQIEAVNSAIYRAAEDEERFGGMGTTLVASVFCDDQVIVAHVGDSRLYRLRGDEFVALTRDHSLLQEQIDSGLITPEEARFSMNRNLVTRAVGVDAEVDVEIHLHQVRPGDLYLLCSDGLYDMVEEADIRQVLLTLGDNLEVLANHLVQMANDNGGEDNVSVVLIRVLREFPAAAGGWSRFWSWHV</sequence>
<organism evidence="2 3">
    <name type="scientific">Candidatus Accumulibacter adjunctus</name>
    <dbReference type="NCBI Taxonomy" id="1454001"/>
    <lineage>
        <taxon>Bacteria</taxon>
        <taxon>Pseudomonadati</taxon>
        <taxon>Pseudomonadota</taxon>
        <taxon>Betaproteobacteria</taxon>
        <taxon>Candidatus Accumulibacter</taxon>
    </lineage>
</organism>
<dbReference type="GO" id="GO:0004722">
    <property type="term" value="F:protein serine/threonine phosphatase activity"/>
    <property type="evidence" value="ECO:0007669"/>
    <property type="project" value="UniProtKB-EC"/>
</dbReference>
<dbReference type="PANTHER" id="PTHR13832:SF827">
    <property type="entry name" value="PROTEIN PHOSPHATASE 1L"/>
    <property type="match status" value="1"/>
</dbReference>
<dbReference type="Proteomes" id="UP000020218">
    <property type="component" value="Unassembled WGS sequence"/>
</dbReference>
<feature type="domain" description="PPM-type phosphatase" evidence="1">
    <location>
        <begin position="27"/>
        <end position="274"/>
    </location>
</feature>
<dbReference type="SUPFAM" id="SSF81606">
    <property type="entry name" value="PP2C-like"/>
    <property type="match status" value="1"/>
</dbReference>
<keyword evidence="2" id="KW-0378">Hydrolase</keyword>
<dbReference type="SMART" id="SM00332">
    <property type="entry name" value="PP2Cc"/>
    <property type="match status" value="1"/>
</dbReference>
<dbReference type="NCBIfam" id="NF033484">
    <property type="entry name" value="Stp1_PP2C_phos"/>
    <property type="match status" value="1"/>
</dbReference>
<dbReference type="AlphaFoldDB" id="A0A011MXE5"/>
<proteinExistence type="predicted"/>
<dbReference type="InterPro" id="IPR036457">
    <property type="entry name" value="PPM-type-like_dom_sf"/>
</dbReference>
<dbReference type="SMART" id="SM00331">
    <property type="entry name" value="PP2C_SIG"/>
    <property type="match status" value="1"/>
</dbReference>
<evidence type="ECO:0000313" key="2">
    <source>
        <dbReference type="EMBL" id="EXI67241.1"/>
    </source>
</evidence>